<keyword evidence="2" id="KW-1185">Reference proteome</keyword>
<sequence>MSVRRMGGRDDHEKFCLTERWELVTNARGKPLRHHATYRLSLQDGRILRTRISRPVDRTTYSSSIWNHILQDQLEVGEDEFWACVDDGALPARGMAAPPALAIPLALVWQLTHTVGLNERDVARMTKEQAVQAINDYWMSQGEGQVD</sequence>
<accession>A0ABV5UK78</accession>
<proteinExistence type="predicted"/>
<organism evidence="1 2">
    <name type="scientific">Arthrobacter methylotrophus</name>
    <dbReference type="NCBI Taxonomy" id="121291"/>
    <lineage>
        <taxon>Bacteria</taxon>
        <taxon>Bacillati</taxon>
        <taxon>Actinomycetota</taxon>
        <taxon>Actinomycetes</taxon>
        <taxon>Micrococcales</taxon>
        <taxon>Micrococcaceae</taxon>
        <taxon>Arthrobacter</taxon>
    </lineage>
</organism>
<comment type="caution">
    <text evidence="1">The sequence shown here is derived from an EMBL/GenBank/DDBJ whole genome shotgun (WGS) entry which is preliminary data.</text>
</comment>
<evidence type="ECO:0000313" key="2">
    <source>
        <dbReference type="Proteomes" id="UP001589536"/>
    </source>
</evidence>
<evidence type="ECO:0000313" key="1">
    <source>
        <dbReference type="EMBL" id="MFB9712655.1"/>
    </source>
</evidence>
<reference evidence="1 2" key="1">
    <citation type="submission" date="2024-09" db="EMBL/GenBank/DDBJ databases">
        <authorList>
            <person name="Sun Q."/>
            <person name="Mori K."/>
        </authorList>
    </citation>
    <scope>NUCLEOTIDE SEQUENCE [LARGE SCALE GENOMIC DNA]</scope>
    <source>
        <strain evidence="1 2">JCM 13519</strain>
    </source>
</reference>
<dbReference type="RefSeq" id="WP_376953240.1">
    <property type="nucleotide sequence ID" value="NZ_JBHMBH010000004.1"/>
</dbReference>
<name>A0ABV5UK78_9MICC</name>
<dbReference type="Proteomes" id="UP001589536">
    <property type="component" value="Unassembled WGS sequence"/>
</dbReference>
<protein>
    <submittedName>
        <fullName evidence="1">Cytotoxic translational repressor of toxin-antitoxin stability system</fullName>
    </submittedName>
</protein>
<dbReference type="EMBL" id="JBHMBH010000004">
    <property type="protein sequence ID" value="MFB9712655.1"/>
    <property type="molecule type" value="Genomic_DNA"/>
</dbReference>
<gene>
    <name evidence="1" type="ORF">ACFFPI_00600</name>
</gene>